<dbReference type="PANTHER" id="PTHR30034:SF3">
    <property type="entry name" value="FLAGELLAR MOTOR SWITCH PROTEIN FLIM"/>
    <property type="match status" value="1"/>
</dbReference>
<keyword evidence="5" id="KW-1003">Cell membrane</keyword>
<dbReference type="InterPro" id="IPR036429">
    <property type="entry name" value="SpoA-like_sf"/>
</dbReference>
<keyword evidence="13" id="KW-0282">Flagellum</keyword>
<dbReference type="InterPro" id="IPR001689">
    <property type="entry name" value="Flag_FliM"/>
</dbReference>
<keyword evidence="13" id="KW-0969">Cilium</keyword>
<gene>
    <name evidence="13" type="primary">fliM_1</name>
    <name evidence="13" type="ORF">CI1B_12500</name>
</gene>
<keyword evidence="9" id="KW-0472">Membrane</keyword>
<evidence type="ECO:0000256" key="8">
    <source>
        <dbReference type="ARBA" id="ARBA00022779"/>
    </source>
</evidence>
<evidence type="ECO:0000256" key="5">
    <source>
        <dbReference type="ARBA" id="ARBA00022475"/>
    </source>
</evidence>
<dbReference type="GO" id="GO:0050918">
    <property type="term" value="P:positive chemotaxis"/>
    <property type="evidence" value="ECO:0007669"/>
    <property type="project" value="TreeGrafter"/>
</dbReference>
<evidence type="ECO:0000313" key="13">
    <source>
        <dbReference type="EMBL" id="VIO66138.1"/>
    </source>
</evidence>
<comment type="function">
    <text evidence="11">FliM is one of three proteins (FliG, FliN, FliM) that forms the rotor-mounted switch complex (C ring), located at the base of the basal body. This complex interacts with the CheY and CheZ chemotaxis proteins, in addition to contacting components of the motor that determine the direction of flagellar rotation.</text>
</comment>
<name>A0A508SZ34_9BRAD</name>
<evidence type="ECO:0000256" key="4">
    <source>
        <dbReference type="ARBA" id="ARBA00021898"/>
    </source>
</evidence>
<dbReference type="GO" id="GO:0005886">
    <property type="term" value="C:plasma membrane"/>
    <property type="evidence" value="ECO:0007669"/>
    <property type="project" value="UniProtKB-SubCell"/>
</dbReference>
<evidence type="ECO:0000256" key="7">
    <source>
        <dbReference type="ARBA" id="ARBA00022519"/>
    </source>
</evidence>
<evidence type="ECO:0000313" key="14">
    <source>
        <dbReference type="Proteomes" id="UP000328092"/>
    </source>
</evidence>
<comment type="caution">
    <text evidence="13">The sequence shown here is derived from an EMBL/GenBank/DDBJ whole genome shotgun (WGS) entry which is preliminary data.</text>
</comment>
<keyword evidence="13" id="KW-0966">Cell projection</keyword>
<dbReference type="Gene3D" id="3.40.1550.10">
    <property type="entry name" value="CheC-like"/>
    <property type="match status" value="1"/>
</dbReference>
<evidence type="ECO:0000256" key="2">
    <source>
        <dbReference type="ARBA" id="ARBA00004417"/>
    </source>
</evidence>
<keyword evidence="14" id="KW-1185">Reference proteome</keyword>
<feature type="domain" description="Flagellar motor switch protein FliN-like C-terminal" evidence="12">
    <location>
        <begin position="231"/>
        <end position="301"/>
    </location>
</feature>
<proteinExistence type="inferred from homology"/>
<comment type="subcellular location">
    <subcellularLocation>
        <location evidence="1">Bacterial flagellum basal body</location>
    </subcellularLocation>
    <subcellularLocation>
        <location evidence="2">Cell inner membrane</location>
        <topology evidence="2">Peripheral membrane protein</topology>
    </subcellularLocation>
</comment>
<dbReference type="InterPro" id="IPR001543">
    <property type="entry name" value="FliN-like_C"/>
</dbReference>
<evidence type="ECO:0000256" key="11">
    <source>
        <dbReference type="ARBA" id="ARBA00025044"/>
    </source>
</evidence>
<evidence type="ECO:0000259" key="12">
    <source>
        <dbReference type="Pfam" id="PF01052"/>
    </source>
</evidence>
<accession>A0A508SZ34</accession>
<dbReference type="CDD" id="cd17908">
    <property type="entry name" value="FliM"/>
    <property type="match status" value="1"/>
</dbReference>
<evidence type="ECO:0000256" key="10">
    <source>
        <dbReference type="ARBA" id="ARBA00023143"/>
    </source>
</evidence>
<dbReference type="Pfam" id="PF01052">
    <property type="entry name" value="FliMN_C"/>
    <property type="match status" value="1"/>
</dbReference>
<keyword evidence="6" id="KW-0145">Chemotaxis</keyword>
<dbReference type="Gene3D" id="2.30.330.10">
    <property type="entry name" value="SpoA-like"/>
    <property type="match status" value="1"/>
</dbReference>
<dbReference type="PANTHER" id="PTHR30034">
    <property type="entry name" value="FLAGELLAR MOTOR SWITCH PROTEIN FLIM"/>
    <property type="match status" value="1"/>
</dbReference>
<keyword evidence="7" id="KW-0997">Cell inner membrane</keyword>
<protein>
    <recommendedName>
        <fullName evidence="4">Flagellar motor switch protein FliM</fullName>
    </recommendedName>
</protein>
<evidence type="ECO:0000256" key="9">
    <source>
        <dbReference type="ARBA" id="ARBA00023136"/>
    </source>
</evidence>
<keyword evidence="10" id="KW-0975">Bacterial flagellum</keyword>
<dbReference type="EMBL" id="CAADFC020000004">
    <property type="protein sequence ID" value="VIO66138.1"/>
    <property type="molecule type" value="Genomic_DNA"/>
</dbReference>
<organism evidence="13 14">
    <name type="scientific">Bradyrhizobium ivorense</name>
    <dbReference type="NCBI Taxonomy" id="2511166"/>
    <lineage>
        <taxon>Bacteria</taxon>
        <taxon>Pseudomonadati</taxon>
        <taxon>Pseudomonadota</taxon>
        <taxon>Alphaproteobacteria</taxon>
        <taxon>Hyphomicrobiales</taxon>
        <taxon>Nitrobacteraceae</taxon>
        <taxon>Bradyrhizobium</taxon>
    </lineage>
</organism>
<keyword evidence="8" id="KW-0283">Flagellar rotation</keyword>
<dbReference type="GO" id="GO:0003774">
    <property type="term" value="F:cytoskeletal motor activity"/>
    <property type="evidence" value="ECO:0007669"/>
    <property type="project" value="InterPro"/>
</dbReference>
<comment type="similarity">
    <text evidence="3">Belongs to the FliM family.</text>
</comment>
<dbReference type="InterPro" id="IPR028976">
    <property type="entry name" value="CheC-like_sf"/>
</dbReference>
<dbReference type="GO" id="GO:0009425">
    <property type="term" value="C:bacterial-type flagellum basal body"/>
    <property type="evidence" value="ECO:0007669"/>
    <property type="project" value="UniProtKB-SubCell"/>
</dbReference>
<evidence type="ECO:0000256" key="1">
    <source>
        <dbReference type="ARBA" id="ARBA00004117"/>
    </source>
</evidence>
<reference evidence="13" key="1">
    <citation type="submission" date="2019-02" db="EMBL/GenBank/DDBJ databases">
        <authorList>
            <person name="Pothier F.J."/>
        </authorList>
    </citation>
    <scope>NUCLEOTIDE SEQUENCE</scope>
    <source>
        <strain evidence="13">CI-1B</strain>
    </source>
</reference>
<sequence>MMMDELGTETQQKRLPNYLLDAAGISIERMPMLNVIFDRMAASCTDSLQPMAGTPCYFSVSGISNGRVGDIIKEYEGNALAAVLYAEQWDARVLIMLDRDFVFTMVEALFGSDGAEPPIDVERAFSNIELRLVHVLFERFAKALQSAFAATADVTFRLERVETAMASLAIGRSGNMSICANIMLQALYRGGQMFLIIPHSVLNPLRQKLAHVVVSDGRAADPNWREQMESEVQRTEVTLNAVLDERMITLDDVAKFHVGQVLELDATPRTLARLESNNQVLFWCQIGQLDGYYAMQVADPVDQKREFVDDILSR</sequence>
<dbReference type="SUPFAM" id="SSF101801">
    <property type="entry name" value="Surface presentation of antigens (SPOA)"/>
    <property type="match status" value="1"/>
</dbReference>
<dbReference type="GO" id="GO:0071978">
    <property type="term" value="P:bacterial-type flagellum-dependent swarming motility"/>
    <property type="evidence" value="ECO:0007669"/>
    <property type="project" value="TreeGrafter"/>
</dbReference>
<dbReference type="Proteomes" id="UP000328092">
    <property type="component" value="Unassembled WGS sequence"/>
</dbReference>
<evidence type="ECO:0000256" key="3">
    <source>
        <dbReference type="ARBA" id="ARBA00011049"/>
    </source>
</evidence>
<dbReference type="Pfam" id="PF02154">
    <property type="entry name" value="FliM"/>
    <property type="match status" value="1"/>
</dbReference>
<evidence type="ECO:0000256" key="6">
    <source>
        <dbReference type="ARBA" id="ARBA00022500"/>
    </source>
</evidence>
<dbReference type="SUPFAM" id="SSF103039">
    <property type="entry name" value="CheC-like"/>
    <property type="match status" value="1"/>
</dbReference>
<dbReference type="AlphaFoldDB" id="A0A508SZ34"/>
<dbReference type="OrthoDB" id="9806941at2"/>